<dbReference type="PANTHER" id="PTHR18901:SF38">
    <property type="entry name" value="PSEUDOURIDINE-5'-PHOSPHATASE"/>
    <property type="match status" value="1"/>
</dbReference>
<protein>
    <submittedName>
        <fullName evidence="1">HAD family phosphatase</fullName>
    </submittedName>
</protein>
<dbReference type="Gene3D" id="1.10.150.240">
    <property type="entry name" value="Putative phosphatase, domain 2"/>
    <property type="match status" value="1"/>
</dbReference>
<evidence type="ECO:0000313" key="2">
    <source>
        <dbReference type="Proteomes" id="UP000306441"/>
    </source>
</evidence>
<dbReference type="EMBL" id="SSNY01000002">
    <property type="protein sequence ID" value="THF58907.1"/>
    <property type="molecule type" value="Genomic_DNA"/>
</dbReference>
<organism evidence="1 2">
    <name type="scientific">Ollibium composti</name>
    <dbReference type="NCBI Taxonomy" id="2675109"/>
    <lineage>
        <taxon>Bacteria</taxon>
        <taxon>Pseudomonadati</taxon>
        <taxon>Pseudomonadota</taxon>
        <taxon>Alphaproteobacteria</taxon>
        <taxon>Hyphomicrobiales</taxon>
        <taxon>Phyllobacteriaceae</taxon>
        <taxon>Ollibium</taxon>
    </lineage>
</organism>
<reference evidence="1 2" key="1">
    <citation type="submission" date="2019-04" db="EMBL/GenBank/DDBJ databases">
        <title>Mesorhizobium composti sp. nov., isolated from compost.</title>
        <authorList>
            <person name="Lin S.-Y."/>
            <person name="Hameed A."/>
            <person name="Hsieh Y.-T."/>
            <person name="Young C.-C."/>
        </authorList>
    </citation>
    <scope>NUCLEOTIDE SEQUENCE [LARGE SCALE GENOMIC DNA]</scope>
    <source>
        <strain evidence="1 2">CC-YTH430</strain>
    </source>
</reference>
<dbReference type="NCBIfam" id="TIGR01509">
    <property type="entry name" value="HAD-SF-IA-v3"/>
    <property type="match status" value="1"/>
</dbReference>
<dbReference type="InterPro" id="IPR006439">
    <property type="entry name" value="HAD-SF_hydro_IA"/>
</dbReference>
<dbReference type="InterPro" id="IPR036412">
    <property type="entry name" value="HAD-like_sf"/>
</dbReference>
<name>A0ABY2QBB4_9HYPH</name>
<keyword evidence="2" id="KW-1185">Reference proteome</keyword>
<dbReference type="PANTHER" id="PTHR18901">
    <property type="entry name" value="2-DEOXYGLUCOSE-6-PHOSPHATE PHOSPHATASE 2"/>
    <property type="match status" value="1"/>
</dbReference>
<dbReference type="SUPFAM" id="SSF56784">
    <property type="entry name" value="HAD-like"/>
    <property type="match status" value="1"/>
</dbReference>
<dbReference type="InterPro" id="IPR023198">
    <property type="entry name" value="PGP-like_dom2"/>
</dbReference>
<sequence>MTPKAVFWDMDGTLVDSEPLHAAALASAMRSEGLVPPADLHERALGQTAAHIYAMMREEFGLTLPFPDWIERKYSHYLADLSGLRPRPGAIEIFREINARGIPQAVVSNSDRMVVDANLSAVGLLYPGMKTVSRNDVREGKPHAEPFLRAAWLVDVEPAEAAVVEDSVIGASAGLAAGMKAIFWPERPAMQGPDGAVTVNSADELRAALGLR</sequence>
<comment type="caution">
    <text evidence="1">The sequence shown here is derived from an EMBL/GenBank/DDBJ whole genome shotgun (WGS) entry which is preliminary data.</text>
</comment>
<dbReference type="SFLD" id="SFLDG01129">
    <property type="entry name" value="C1.5:_HAD__Beta-PGM__Phosphata"/>
    <property type="match status" value="1"/>
</dbReference>
<dbReference type="CDD" id="cd07505">
    <property type="entry name" value="HAD_BPGM-like"/>
    <property type="match status" value="1"/>
</dbReference>
<evidence type="ECO:0000313" key="1">
    <source>
        <dbReference type="EMBL" id="THF58907.1"/>
    </source>
</evidence>
<dbReference type="Gene3D" id="3.40.50.1000">
    <property type="entry name" value="HAD superfamily/HAD-like"/>
    <property type="match status" value="1"/>
</dbReference>
<gene>
    <name evidence="1" type="ORF">E6C48_04455</name>
</gene>
<proteinExistence type="predicted"/>
<dbReference type="Proteomes" id="UP000306441">
    <property type="component" value="Unassembled WGS sequence"/>
</dbReference>
<dbReference type="InterPro" id="IPR023214">
    <property type="entry name" value="HAD_sf"/>
</dbReference>
<dbReference type="RefSeq" id="WP_136354448.1">
    <property type="nucleotide sequence ID" value="NZ_SSNY01000002.1"/>
</dbReference>
<dbReference type="SFLD" id="SFLDS00003">
    <property type="entry name" value="Haloacid_Dehalogenase"/>
    <property type="match status" value="1"/>
</dbReference>
<accession>A0ABY2QBB4</accession>
<dbReference type="Pfam" id="PF00702">
    <property type="entry name" value="Hydrolase"/>
    <property type="match status" value="1"/>
</dbReference>